<dbReference type="Pfam" id="PF00698">
    <property type="entry name" value="Acyl_transf_1"/>
    <property type="match status" value="1"/>
</dbReference>
<dbReference type="GO" id="GO:0006633">
    <property type="term" value="P:fatty acid biosynthetic process"/>
    <property type="evidence" value="ECO:0007669"/>
    <property type="project" value="InterPro"/>
</dbReference>
<dbReference type="GO" id="GO:0004312">
    <property type="term" value="F:fatty acid synthase activity"/>
    <property type="evidence" value="ECO:0007669"/>
    <property type="project" value="TreeGrafter"/>
</dbReference>
<evidence type="ECO:0000256" key="3">
    <source>
        <dbReference type="ARBA" id="ARBA00022679"/>
    </source>
</evidence>
<dbReference type="InterPro" id="IPR016039">
    <property type="entry name" value="Thiolase-like"/>
</dbReference>
<dbReference type="PROSITE" id="PS00606">
    <property type="entry name" value="KS3_1"/>
    <property type="match status" value="1"/>
</dbReference>
<dbReference type="FunFam" id="3.40.47.10:FF:000019">
    <property type="entry name" value="Polyketide synthase type I"/>
    <property type="match status" value="1"/>
</dbReference>
<evidence type="ECO:0000256" key="1">
    <source>
        <dbReference type="ARBA" id="ARBA00022450"/>
    </source>
</evidence>
<dbReference type="Pfam" id="PF02801">
    <property type="entry name" value="Ketoacyl-synt_C"/>
    <property type="match status" value="1"/>
</dbReference>
<dbReference type="Gene3D" id="3.40.47.10">
    <property type="match status" value="1"/>
</dbReference>
<proteinExistence type="predicted"/>
<dbReference type="Gene3D" id="3.40.366.10">
    <property type="entry name" value="Malonyl-Coenzyme A Acyl Carrier Protein, domain 2"/>
    <property type="match status" value="1"/>
</dbReference>
<dbReference type="GO" id="GO:0004315">
    <property type="term" value="F:3-oxoacyl-[acyl-carrier-protein] synthase activity"/>
    <property type="evidence" value="ECO:0007669"/>
    <property type="project" value="InterPro"/>
</dbReference>
<dbReference type="InterPro" id="IPR050091">
    <property type="entry name" value="PKS_NRPS_Biosynth_Enz"/>
</dbReference>
<name>A0A0G2DS24_9PEZI</name>
<accession>A0A0G2DS24</accession>
<keyword evidence="3" id="KW-0808">Transferase</keyword>
<reference evidence="5 6" key="1">
    <citation type="submission" date="2015-03" db="EMBL/GenBank/DDBJ databases">
        <authorList>
            <person name="Morales-Cruz A."/>
            <person name="Amrine K.C."/>
            <person name="Cantu D."/>
        </authorList>
    </citation>
    <scope>NUCLEOTIDE SEQUENCE [LARGE SCALE GENOMIC DNA]</scope>
    <source>
        <strain evidence="5">DS831</strain>
    </source>
</reference>
<dbReference type="SUPFAM" id="SSF52151">
    <property type="entry name" value="FabD/lysophospholipase-like"/>
    <property type="match status" value="1"/>
</dbReference>
<dbReference type="PANTHER" id="PTHR43775:SF20">
    <property type="entry name" value="HYBRID PKS-NRPS SYNTHETASE APDA"/>
    <property type="match status" value="1"/>
</dbReference>
<dbReference type="SUPFAM" id="SSF53901">
    <property type="entry name" value="Thiolase-like"/>
    <property type="match status" value="1"/>
</dbReference>
<dbReference type="InterPro" id="IPR018201">
    <property type="entry name" value="Ketoacyl_synth_AS"/>
</dbReference>
<dbReference type="InterPro" id="IPR020841">
    <property type="entry name" value="PKS_Beta-ketoAc_synthase_dom"/>
</dbReference>
<dbReference type="AlphaFoldDB" id="A0A0G2DS24"/>
<dbReference type="GO" id="GO:0044550">
    <property type="term" value="P:secondary metabolite biosynthetic process"/>
    <property type="evidence" value="ECO:0007669"/>
    <property type="project" value="TreeGrafter"/>
</dbReference>
<gene>
    <name evidence="5" type="ORF">UCDDS831_g08925</name>
</gene>
<reference evidence="5 6" key="2">
    <citation type="submission" date="2015-05" db="EMBL/GenBank/DDBJ databases">
        <title>Distinctive expansion of gene families associated with plant cell wall degradation and secondary metabolism in the genomes of grapevine trunk pathogens.</title>
        <authorList>
            <person name="Lawrence D.P."/>
            <person name="Travadon R."/>
            <person name="Rolshausen P.E."/>
            <person name="Baumgartner K."/>
        </authorList>
    </citation>
    <scope>NUCLEOTIDE SEQUENCE [LARGE SCALE GENOMIC DNA]</scope>
    <source>
        <strain evidence="5">DS831</strain>
    </source>
</reference>
<dbReference type="InterPro" id="IPR016035">
    <property type="entry name" value="Acyl_Trfase/lysoPLipase"/>
</dbReference>
<protein>
    <submittedName>
        <fullName evidence="5">Putative hybrid pks nrps</fullName>
    </submittedName>
</protein>
<evidence type="ECO:0000313" key="6">
    <source>
        <dbReference type="Proteomes" id="UP000034182"/>
    </source>
</evidence>
<dbReference type="Pfam" id="PF16197">
    <property type="entry name" value="KAsynt_C_assoc"/>
    <property type="match status" value="1"/>
</dbReference>
<dbReference type="Pfam" id="PF00109">
    <property type="entry name" value="ketoacyl-synt"/>
    <property type="match status" value="1"/>
</dbReference>
<evidence type="ECO:0000259" key="4">
    <source>
        <dbReference type="PROSITE" id="PS52004"/>
    </source>
</evidence>
<dbReference type="CDD" id="cd00833">
    <property type="entry name" value="PKS"/>
    <property type="match status" value="1"/>
</dbReference>
<dbReference type="SMART" id="SM00827">
    <property type="entry name" value="PKS_AT"/>
    <property type="match status" value="1"/>
</dbReference>
<dbReference type="InterPro" id="IPR032821">
    <property type="entry name" value="PKS_assoc"/>
</dbReference>
<dbReference type="PANTHER" id="PTHR43775">
    <property type="entry name" value="FATTY ACID SYNTHASE"/>
    <property type="match status" value="1"/>
</dbReference>
<organism evidence="5 6">
    <name type="scientific">Diplodia seriata</name>
    <dbReference type="NCBI Taxonomy" id="420778"/>
    <lineage>
        <taxon>Eukaryota</taxon>
        <taxon>Fungi</taxon>
        <taxon>Dikarya</taxon>
        <taxon>Ascomycota</taxon>
        <taxon>Pezizomycotina</taxon>
        <taxon>Dothideomycetes</taxon>
        <taxon>Dothideomycetes incertae sedis</taxon>
        <taxon>Botryosphaeriales</taxon>
        <taxon>Botryosphaeriaceae</taxon>
        <taxon>Diplodia</taxon>
    </lineage>
</organism>
<dbReference type="InterPro" id="IPR001227">
    <property type="entry name" value="Ac_transferase_dom_sf"/>
</dbReference>
<keyword evidence="1" id="KW-0596">Phosphopantetheine</keyword>
<evidence type="ECO:0000256" key="2">
    <source>
        <dbReference type="ARBA" id="ARBA00022553"/>
    </source>
</evidence>
<dbReference type="InterPro" id="IPR014031">
    <property type="entry name" value="Ketoacyl_synth_C"/>
</dbReference>
<sequence>MTTTPEPIAIIGSACRFPGGSSSPSELWKLLREPRDILQEFPDDRLKLSNFYNQKKGHHGSTDVQNKSYLLAEDCRLFDAAFFNVNPLEAASMDPAQRILLETVYETIEAAGYTMEQLQGSPTAVFVGLMTGDYWDMTMRDTETMPTYTASGMSRSIMSNRISYVFDLRGPSMTIDTACSSSLVALHQAVQSLRSGEATTAIVGGANMLLDASTYIMESKLQMLSPDSCCRMWDESANGYARGEGVAAILLKPLSAALADGDDIECIIRGTGVNSDGRTKGIAMPSAEAQAALIRETYRRAGLDPVADRCQYFECHGTGTQAGDPVEAQAIANTFFPDSQERGEGKLYVGSIKTIIGHLEGCAGLAGVLKASLAVQNRTVPANMHFTKLNPKVEPFYQNLEILRTSIGWPEVSSGPRRVSVNSFGFGGTNAHAIVESYDGEKQEITRDPTSDCFRCPLVFSARTEPSLRVIIREFANFIKSNPSADLEDVTSVLQEKRMAFPVRHYFSGSTREKLIESLDGFVTEPGPRSNMMTRTESRNTDEPARVLGIFTGQGAQWAGMGSALIEHCQQFRETINRCEASLAALPDPPPWSLKAELLANDTSRISQAAFSQPLCTALQLAMVDVATAAGVGFSAVVGHSSGEIAAAYAAGILSVSDAMAIAYYRGFHAKLAEGEGGKKGGMMAVGMTYAKALEVCSQPE</sequence>
<feature type="domain" description="Ketosynthase family 3 (KS3)" evidence="4">
    <location>
        <begin position="5"/>
        <end position="437"/>
    </location>
</feature>
<dbReference type="InterPro" id="IPR014030">
    <property type="entry name" value="Ketoacyl_synth_N"/>
</dbReference>
<evidence type="ECO:0000313" key="5">
    <source>
        <dbReference type="EMBL" id="KKY13504.1"/>
    </source>
</evidence>
<dbReference type="PROSITE" id="PS52004">
    <property type="entry name" value="KS3_2"/>
    <property type="match status" value="1"/>
</dbReference>
<dbReference type="InterPro" id="IPR014043">
    <property type="entry name" value="Acyl_transferase_dom"/>
</dbReference>
<keyword evidence="2" id="KW-0597">Phosphoprotein</keyword>
<dbReference type="Proteomes" id="UP000034182">
    <property type="component" value="Unassembled WGS sequence"/>
</dbReference>
<dbReference type="SMART" id="SM00825">
    <property type="entry name" value="PKS_KS"/>
    <property type="match status" value="1"/>
</dbReference>
<dbReference type="EMBL" id="LAQI01000289">
    <property type="protein sequence ID" value="KKY13504.1"/>
    <property type="molecule type" value="Genomic_DNA"/>
</dbReference>
<comment type="caution">
    <text evidence="5">The sequence shown here is derived from an EMBL/GenBank/DDBJ whole genome shotgun (WGS) entry which is preliminary data.</text>
</comment>